<accession>A0AAD6LM33</accession>
<evidence type="ECO:0000313" key="2">
    <source>
        <dbReference type="Proteomes" id="UP001164929"/>
    </source>
</evidence>
<dbReference type="AlphaFoldDB" id="A0AAD6LM33"/>
<reference evidence="1" key="1">
    <citation type="journal article" date="2023" name="Mol. Ecol. Resour.">
        <title>Chromosome-level genome assembly of a triploid poplar Populus alba 'Berolinensis'.</title>
        <authorList>
            <person name="Chen S."/>
            <person name="Yu Y."/>
            <person name="Wang X."/>
            <person name="Wang S."/>
            <person name="Zhang T."/>
            <person name="Zhou Y."/>
            <person name="He R."/>
            <person name="Meng N."/>
            <person name="Wang Y."/>
            <person name="Liu W."/>
            <person name="Liu Z."/>
            <person name="Liu J."/>
            <person name="Guo Q."/>
            <person name="Huang H."/>
            <person name="Sederoff R.R."/>
            <person name="Wang G."/>
            <person name="Qu G."/>
            <person name="Chen S."/>
        </authorList>
    </citation>
    <scope>NUCLEOTIDE SEQUENCE</scope>
    <source>
        <strain evidence="1">SC-2020</strain>
    </source>
</reference>
<dbReference type="Proteomes" id="UP001164929">
    <property type="component" value="Chromosome 15"/>
</dbReference>
<organism evidence="1 2">
    <name type="scientific">Populus alba x Populus x berolinensis</name>
    <dbReference type="NCBI Taxonomy" id="444605"/>
    <lineage>
        <taxon>Eukaryota</taxon>
        <taxon>Viridiplantae</taxon>
        <taxon>Streptophyta</taxon>
        <taxon>Embryophyta</taxon>
        <taxon>Tracheophyta</taxon>
        <taxon>Spermatophyta</taxon>
        <taxon>Magnoliopsida</taxon>
        <taxon>eudicotyledons</taxon>
        <taxon>Gunneridae</taxon>
        <taxon>Pentapetalae</taxon>
        <taxon>rosids</taxon>
        <taxon>fabids</taxon>
        <taxon>Malpighiales</taxon>
        <taxon>Salicaceae</taxon>
        <taxon>Saliceae</taxon>
        <taxon>Populus</taxon>
    </lineage>
</organism>
<proteinExistence type="predicted"/>
<comment type="caution">
    <text evidence="1">The sequence shown here is derived from an EMBL/GenBank/DDBJ whole genome shotgun (WGS) entry which is preliminary data.</text>
</comment>
<dbReference type="EMBL" id="JAQIZT010000015">
    <property type="protein sequence ID" value="KAJ6969648.1"/>
    <property type="molecule type" value="Genomic_DNA"/>
</dbReference>
<gene>
    <name evidence="1" type="ORF">NC653_034242</name>
</gene>
<keyword evidence="2" id="KW-1185">Reference proteome</keyword>
<name>A0AAD6LM33_9ROSI</name>
<evidence type="ECO:0000313" key="1">
    <source>
        <dbReference type="EMBL" id="KAJ6969648.1"/>
    </source>
</evidence>
<protein>
    <submittedName>
        <fullName evidence="1">Uncharacterized protein</fullName>
    </submittedName>
</protein>
<sequence>MVSAVTASSGPSRYFHLYLSLWAS</sequence>